<dbReference type="SUPFAM" id="SSF53098">
    <property type="entry name" value="Ribonuclease H-like"/>
    <property type="match status" value="1"/>
</dbReference>
<evidence type="ECO:0000256" key="2">
    <source>
        <dbReference type="ARBA" id="ARBA00022517"/>
    </source>
</evidence>
<proteinExistence type="inferred from homology"/>
<dbReference type="Proteomes" id="UP000190857">
    <property type="component" value="Unassembled WGS sequence"/>
</dbReference>
<dbReference type="EC" id="3.1.-.-" evidence="5"/>
<dbReference type="InterPro" id="IPR037027">
    <property type="entry name" value="YqgF/RNaseH-like_dom_sf"/>
</dbReference>
<dbReference type="SMART" id="SM00732">
    <property type="entry name" value="YqgFc"/>
    <property type="match status" value="1"/>
</dbReference>
<keyword evidence="1 5" id="KW-0963">Cytoplasm</keyword>
<comment type="function">
    <text evidence="5">Could be a nuclease involved in processing of the 5'-end of pre-16S rRNA.</text>
</comment>
<evidence type="ECO:0000256" key="1">
    <source>
        <dbReference type="ARBA" id="ARBA00022490"/>
    </source>
</evidence>
<protein>
    <recommendedName>
        <fullName evidence="5">Putative pre-16S rRNA nuclease</fullName>
        <ecNumber evidence="5">3.1.-.-</ecNumber>
    </recommendedName>
</protein>
<dbReference type="EMBL" id="FUZP01000001">
    <property type="protein sequence ID" value="SKC50712.1"/>
    <property type="molecule type" value="Genomic_DNA"/>
</dbReference>
<name>A0A1T5JHN5_9MICO</name>
<dbReference type="AlphaFoldDB" id="A0A1T5JHN5"/>
<evidence type="ECO:0000313" key="7">
    <source>
        <dbReference type="EMBL" id="SKC50712.1"/>
    </source>
</evidence>
<dbReference type="GO" id="GO:0016788">
    <property type="term" value="F:hydrolase activity, acting on ester bonds"/>
    <property type="evidence" value="ECO:0007669"/>
    <property type="project" value="UniProtKB-UniRule"/>
</dbReference>
<dbReference type="HAMAP" id="MF_00651">
    <property type="entry name" value="Nuclease_YqgF"/>
    <property type="match status" value="1"/>
</dbReference>
<dbReference type="Pfam" id="PF03652">
    <property type="entry name" value="RuvX"/>
    <property type="match status" value="1"/>
</dbReference>
<dbReference type="PANTHER" id="PTHR33317:SF4">
    <property type="entry name" value="POLYNUCLEOTIDYL TRANSFERASE, RIBONUCLEASE H-LIKE SUPERFAMILY PROTEIN"/>
    <property type="match status" value="1"/>
</dbReference>
<keyword evidence="2 5" id="KW-0690">Ribosome biogenesis</keyword>
<dbReference type="RefSeq" id="WP_200811495.1">
    <property type="nucleotide sequence ID" value="NZ_FUZP01000001.1"/>
</dbReference>
<dbReference type="GO" id="GO:0004518">
    <property type="term" value="F:nuclease activity"/>
    <property type="evidence" value="ECO:0007669"/>
    <property type="project" value="UniProtKB-KW"/>
</dbReference>
<dbReference type="GO" id="GO:0005829">
    <property type="term" value="C:cytosol"/>
    <property type="evidence" value="ECO:0007669"/>
    <property type="project" value="TreeGrafter"/>
</dbReference>
<dbReference type="Gene3D" id="3.30.420.140">
    <property type="entry name" value="YqgF/RNase H-like domain"/>
    <property type="match status" value="1"/>
</dbReference>
<keyword evidence="3 5" id="KW-0540">Nuclease</keyword>
<organism evidence="7 8">
    <name type="scientific">Okibacterium fritillariae</name>
    <dbReference type="NCBI Taxonomy" id="123320"/>
    <lineage>
        <taxon>Bacteria</taxon>
        <taxon>Bacillati</taxon>
        <taxon>Actinomycetota</taxon>
        <taxon>Actinomycetes</taxon>
        <taxon>Micrococcales</taxon>
        <taxon>Microbacteriaceae</taxon>
        <taxon>Okibacterium</taxon>
    </lineage>
</organism>
<evidence type="ECO:0000259" key="6">
    <source>
        <dbReference type="SMART" id="SM00732"/>
    </source>
</evidence>
<dbReference type="PANTHER" id="PTHR33317">
    <property type="entry name" value="POLYNUCLEOTIDYL TRANSFERASE, RIBONUCLEASE H-LIKE SUPERFAMILY PROTEIN"/>
    <property type="match status" value="1"/>
</dbReference>
<evidence type="ECO:0000256" key="5">
    <source>
        <dbReference type="HAMAP-Rule" id="MF_00651"/>
    </source>
</evidence>
<comment type="subcellular location">
    <subcellularLocation>
        <location evidence="5">Cytoplasm</location>
    </subcellularLocation>
</comment>
<dbReference type="NCBIfam" id="TIGR00250">
    <property type="entry name" value="RNAse_H_YqgF"/>
    <property type="match status" value="1"/>
</dbReference>
<dbReference type="InterPro" id="IPR005227">
    <property type="entry name" value="YqgF"/>
</dbReference>
<sequence>MAEVRQGIRIGVDVGKVRIGVAQSDRFAMLATPVETVARASDGGTDIQRIMAIADEADALELVVGLPLSLAGTHTASTADALEFAARLAAASARPVRLVDERLSTVSAHSAMRVSGKSQKSSRKIIDQVAAVIILQHALDAERGGGTPPGVIVAPNEGPPIRG</sequence>
<evidence type="ECO:0000256" key="4">
    <source>
        <dbReference type="ARBA" id="ARBA00022801"/>
    </source>
</evidence>
<dbReference type="GO" id="GO:0000967">
    <property type="term" value="P:rRNA 5'-end processing"/>
    <property type="evidence" value="ECO:0007669"/>
    <property type="project" value="UniProtKB-UniRule"/>
</dbReference>
<keyword evidence="4 5" id="KW-0378">Hydrolase</keyword>
<dbReference type="STRING" id="123320.SAMN06309945_1543"/>
<comment type="similarity">
    <text evidence="5">Belongs to the YqgF HJR family.</text>
</comment>
<keyword evidence="8" id="KW-1185">Reference proteome</keyword>
<accession>A0A1T5JHN5</accession>
<dbReference type="InterPro" id="IPR006641">
    <property type="entry name" value="YqgF/RNaseH-like_dom"/>
</dbReference>
<evidence type="ECO:0000256" key="3">
    <source>
        <dbReference type="ARBA" id="ARBA00022722"/>
    </source>
</evidence>
<dbReference type="CDD" id="cd16964">
    <property type="entry name" value="YqgF"/>
    <property type="match status" value="1"/>
</dbReference>
<gene>
    <name evidence="7" type="ORF">SAMN06309945_1543</name>
</gene>
<evidence type="ECO:0000313" key="8">
    <source>
        <dbReference type="Proteomes" id="UP000190857"/>
    </source>
</evidence>
<dbReference type="InterPro" id="IPR012337">
    <property type="entry name" value="RNaseH-like_sf"/>
</dbReference>
<reference evidence="7 8" key="1">
    <citation type="submission" date="2017-02" db="EMBL/GenBank/DDBJ databases">
        <authorList>
            <person name="Peterson S.W."/>
        </authorList>
    </citation>
    <scope>NUCLEOTIDE SEQUENCE [LARGE SCALE GENOMIC DNA]</scope>
    <source>
        <strain evidence="7 8">VKM Ac-2059</strain>
    </source>
</reference>
<feature type="domain" description="YqgF/RNase H-like" evidence="6">
    <location>
        <begin position="7"/>
        <end position="108"/>
    </location>
</feature>